<feature type="compositionally biased region" description="Polar residues" evidence="1">
    <location>
        <begin position="1254"/>
        <end position="1269"/>
    </location>
</feature>
<comment type="caution">
    <text evidence="2">The sequence shown here is derived from an EMBL/GenBank/DDBJ whole genome shotgun (WGS) entry which is preliminary data.</text>
</comment>
<protein>
    <submittedName>
        <fullName evidence="2">Uncharacterized protein</fullName>
    </submittedName>
</protein>
<feature type="region of interest" description="Disordered" evidence="1">
    <location>
        <begin position="367"/>
        <end position="454"/>
    </location>
</feature>
<feature type="region of interest" description="Disordered" evidence="1">
    <location>
        <begin position="1522"/>
        <end position="1544"/>
    </location>
</feature>
<feature type="region of interest" description="Disordered" evidence="1">
    <location>
        <begin position="1211"/>
        <end position="1371"/>
    </location>
</feature>
<reference evidence="2 3" key="1">
    <citation type="submission" date="2024-09" db="EMBL/GenBank/DDBJ databases">
        <title>Chromosome-scale assembly of Riccia sorocarpa.</title>
        <authorList>
            <person name="Paukszto L."/>
        </authorList>
    </citation>
    <scope>NUCLEOTIDE SEQUENCE [LARGE SCALE GENOMIC DNA]</scope>
    <source>
        <strain evidence="2">LP-2024</strain>
        <tissue evidence="2">Aerial parts of the thallus</tissue>
    </source>
</reference>
<feature type="compositionally biased region" description="Polar residues" evidence="1">
    <location>
        <begin position="917"/>
        <end position="937"/>
    </location>
</feature>
<feature type="compositionally biased region" description="Basic and acidic residues" evidence="1">
    <location>
        <begin position="521"/>
        <end position="541"/>
    </location>
</feature>
<feature type="region of interest" description="Disordered" evidence="1">
    <location>
        <begin position="1051"/>
        <end position="1100"/>
    </location>
</feature>
<evidence type="ECO:0000313" key="2">
    <source>
        <dbReference type="EMBL" id="KAL3677338.1"/>
    </source>
</evidence>
<name>A0ABD3GDS1_9MARC</name>
<keyword evidence="3" id="KW-1185">Reference proteome</keyword>
<feature type="compositionally biased region" description="Polar residues" evidence="1">
    <location>
        <begin position="649"/>
        <end position="671"/>
    </location>
</feature>
<feature type="compositionally biased region" description="Low complexity" evidence="1">
    <location>
        <begin position="390"/>
        <end position="406"/>
    </location>
</feature>
<evidence type="ECO:0000313" key="3">
    <source>
        <dbReference type="Proteomes" id="UP001633002"/>
    </source>
</evidence>
<organism evidence="2 3">
    <name type="scientific">Riccia sorocarpa</name>
    <dbReference type="NCBI Taxonomy" id="122646"/>
    <lineage>
        <taxon>Eukaryota</taxon>
        <taxon>Viridiplantae</taxon>
        <taxon>Streptophyta</taxon>
        <taxon>Embryophyta</taxon>
        <taxon>Marchantiophyta</taxon>
        <taxon>Marchantiopsida</taxon>
        <taxon>Marchantiidae</taxon>
        <taxon>Marchantiales</taxon>
        <taxon>Ricciaceae</taxon>
        <taxon>Riccia</taxon>
    </lineage>
</organism>
<feature type="compositionally biased region" description="Low complexity" evidence="1">
    <location>
        <begin position="425"/>
        <end position="434"/>
    </location>
</feature>
<feature type="region of interest" description="Disordered" evidence="1">
    <location>
        <begin position="774"/>
        <end position="873"/>
    </location>
</feature>
<feature type="region of interest" description="Disordered" evidence="1">
    <location>
        <begin position="484"/>
        <end position="541"/>
    </location>
</feature>
<feature type="compositionally biased region" description="Polar residues" evidence="1">
    <location>
        <begin position="371"/>
        <end position="385"/>
    </location>
</feature>
<feature type="region of interest" description="Disordered" evidence="1">
    <location>
        <begin position="86"/>
        <end position="196"/>
    </location>
</feature>
<feature type="region of interest" description="Disordered" evidence="1">
    <location>
        <begin position="649"/>
        <end position="686"/>
    </location>
</feature>
<feature type="compositionally biased region" description="Basic and acidic residues" evidence="1">
    <location>
        <begin position="308"/>
        <end position="320"/>
    </location>
</feature>
<dbReference type="Proteomes" id="UP001633002">
    <property type="component" value="Unassembled WGS sequence"/>
</dbReference>
<dbReference type="PANTHER" id="PTHR34802:SF1">
    <property type="entry name" value="CHORISMATE SYNTHASE"/>
    <property type="match status" value="1"/>
</dbReference>
<feature type="compositionally biased region" description="Low complexity" evidence="1">
    <location>
        <begin position="1225"/>
        <end position="1236"/>
    </location>
</feature>
<accession>A0ABD3GDS1</accession>
<feature type="compositionally biased region" description="Pro residues" evidence="1">
    <location>
        <begin position="1310"/>
        <end position="1319"/>
    </location>
</feature>
<feature type="compositionally biased region" description="Basic and acidic residues" evidence="1">
    <location>
        <begin position="168"/>
        <end position="184"/>
    </location>
</feature>
<feature type="region of interest" description="Disordered" evidence="1">
    <location>
        <begin position="917"/>
        <end position="970"/>
    </location>
</feature>
<feature type="compositionally biased region" description="Polar residues" evidence="1">
    <location>
        <begin position="442"/>
        <end position="454"/>
    </location>
</feature>
<feature type="region of interest" description="Disordered" evidence="1">
    <location>
        <begin position="1"/>
        <end position="21"/>
    </location>
</feature>
<dbReference type="EMBL" id="JBJQOH010000008">
    <property type="protein sequence ID" value="KAL3677338.1"/>
    <property type="molecule type" value="Genomic_DNA"/>
</dbReference>
<dbReference type="PANTHER" id="PTHR34802">
    <property type="entry name" value="CHORISMATE SYNTHASE"/>
    <property type="match status" value="1"/>
</dbReference>
<feature type="compositionally biased region" description="Basic and acidic residues" evidence="1">
    <location>
        <begin position="791"/>
        <end position="800"/>
    </location>
</feature>
<gene>
    <name evidence="2" type="ORF">R1sor_027286</name>
</gene>
<evidence type="ECO:0000256" key="1">
    <source>
        <dbReference type="SAM" id="MobiDB-lite"/>
    </source>
</evidence>
<feature type="region of interest" description="Disordered" evidence="1">
    <location>
        <begin position="301"/>
        <end position="320"/>
    </location>
</feature>
<feature type="compositionally biased region" description="Basic and acidic residues" evidence="1">
    <location>
        <begin position="1535"/>
        <end position="1544"/>
    </location>
</feature>
<sequence>MGQEVGDSVIVTGGVPDPEPPVTRKTLEYIYSRELLLSYADLETCKKLPENIDPLVLRSAVTAENVEGAIAIPAGSARGLVRRDRDSEIYSKSPQDVPEWRKDSWRAGPGGSSLQPGPRRKPFDEEPPGNAFSTSYPPRPAANWGDNVHLRNSYDRSGPTLQTQGSGRWDHRIGLSDRDREKGRPIPNWDGDEPVPIPIVVPDGPRSFGGGSPVVRPGWMPAERDGLLGSGGGLHGSLHRTYTGNFTTPSAIRGGPPERHNSMGRINTRTIDAYQPSRSIKVAPTFTRREDTDFVNEETFGGAEEISNEERAEQERRRRESFELMRKDHQRRLQEQQKLIYQKQEELLSNPEAVAIRKHDENTLWDDRFSTDVSSPMTPEKQSATDMKDGPAAPAGGVSSSAVGTSISRPAIPPGFAKVVHQMQTVPKVPTTKETPVEGDGSQDTLKQNSNDSAVIQKATVVGDGTVKLDEKFMADSVVRQVAAHGSESVTITRAESMKMTSSSSESKETGTPRSALSDSNEERVEGWNLKMDDIADNKPRISGEDVKENIFVGVDDYNKTQESLLDKLLGRTKSGQVAVKDGLHPSNTLVDESHGLRREEPWTEVDSKVSKFAQFFSQEENQQSREMTAPSSDILSLFPKGGALKTTQSLSKEQAVSESPRRTTSVNVSRNRGRVLPMPTGPSLADIEKGLTANAGTASDHEQNVTKESFLLSALSLKNLEVDDKGDQLTGIFGEHSPVGKFKFQPTSAAQGSSSSKSSPVFLTCEDIEQSILAEAGTNPEKVKSRNRPFPHETNRKGEQGGQAADSLASRHLLSLLQKGAREDDERKHSRRRSLSRNESFAESEIGDGGGWSLGSNGQETGGPNKLLPGENPTLEALFGKAFMSELRSTEAPVSVKTFAGDYYDNGDRTQASSGAYLSRQSSGRINNSVSNSTASKPWAGPIGPLPKMGWPEKLTVDSPRGGHVTDLHGPRHKAHLFEDKLPHPSPPVIGFWGNGANGYASNGSPPVGTSGGVKGVIPNGYESSSYAMGEVADVASQAKGLLVNLPSSDADMRTRSRGGADATNLASGGFPPAVVRASEDPGSLSSQGGKVIAGDEPTLTRSNSSFDAASLSKVFKDEASAKRLVADSITGKFGSGDAGTSREDNTAIVSQGLDSFLLASQNLDRKEISRELSNGDKLSAADEFHPGNERKMSDALSEALGLGSKVKEGSARASTAGIAEQASSGSLSRVGSFSNRFKANPTGGMQPASGFGSFQPNAPPLQHQQSMGGLYRSEPPPPLSLQPRQTSSVPVHAHLQHSPSSGSLNLFPPQPFRPQPGMPQQQQLLAPAFSNGNSMDYPHMAYGHGPSPPSRPISAGPVHFPPSPHGHLSPPGTYHPMGPMGPAPNHLIPGAQMPQRGPVLSPMNDAHVFMQEQSLHDPLGLGAKPGLQQGPTLPFPLGGSALHSGQGPMFHQPLGPNLRGQHNQLLPVQGPWVPPYGPEFMRSNSRGHESPNFGNGGSVGGGGNVERWFGMDLSRNLSGVPNPGLIPLSPHGLDSDSKMRFG</sequence>
<proteinExistence type="predicted"/>